<organism evidence="7 8">
    <name type="scientific">Phytophthora cactorum</name>
    <dbReference type="NCBI Taxonomy" id="29920"/>
    <lineage>
        <taxon>Eukaryota</taxon>
        <taxon>Sar</taxon>
        <taxon>Stramenopiles</taxon>
        <taxon>Oomycota</taxon>
        <taxon>Peronosporomycetes</taxon>
        <taxon>Peronosporales</taxon>
        <taxon>Peronosporaceae</taxon>
        <taxon>Phytophthora</taxon>
    </lineage>
</organism>
<evidence type="ECO:0000313" key="6">
    <source>
        <dbReference type="EMBL" id="KAG3216506.1"/>
    </source>
</evidence>
<dbReference type="Proteomes" id="UP000735874">
    <property type="component" value="Unassembled WGS sequence"/>
</dbReference>
<evidence type="ECO:0000313" key="5">
    <source>
        <dbReference type="EMBL" id="KAG2974553.1"/>
    </source>
</evidence>
<feature type="region of interest" description="Disordered" evidence="1">
    <location>
        <begin position="39"/>
        <end position="58"/>
    </location>
</feature>
<evidence type="ECO:0000313" key="7">
    <source>
        <dbReference type="EMBL" id="RAW41257.1"/>
    </source>
</evidence>
<dbReference type="Proteomes" id="UP000760860">
    <property type="component" value="Unassembled WGS sequence"/>
</dbReference>
<accession>A0A329SWK5</accession>
<dbReference type="EMBL" id="RCMG01000376">
    <property type="protein sequence ID" value="KAG2855454.1"/>
    <property type="molecule type" value="Genomic_DNA"/>
</dbReference>
<feature type="compositionally biased region" description="Basic residues" evidence="1">
    <location>
        <begin position="39"/>
        <end position="53"/>
    </location>
</feature>
<dbReference type="Proteomes" id="UP000697107">
    <property type="component" value="Unassembled WGS sequence"/>
</dbReference>
<dbReference type="STRING" id="29920.A0A329SWK5"/>
<dbReference type="VEuPathDB" id="FungiDB:PC110_g2509"/>
<dbReference type="OrthoDB" id="118391at2759"/>
<evidence type="ECO:0000313" key="3">
    <source>
        <dbReference type="EMBL" id="KAG2906988.1"/>
    </source>
</evidence>
<dbReference type="EMBL" id="RCMI01000523">
    <property type="protein sequence ID" value="KAG2906988.1"/>
    <property type="molecule type" value="Genomic_DNA"/>
</dbReference>
<evidence type="ECO:0000313" key="4">
    <source>
        <dbReference type="EMBL" id="KAG2921577.1"/>
    </source>
</evidence>
<dbReference type="EMBL" id="RCML01000526">
    <property type="protein sequence ID" value="KAG2974553.1"/>
    <property type="molecule type" value="Genomic_DNA"/>
</dbReference>
<evidence type="ECO:0000313" key="8">
    <source>
        <dbReference type="Proteomes" id="UP000251314"/>
    </source>
</evidence>
<name>A0A329SWK5_9STRA</name>
<protein>
    <submittedName>
        <fullName evidence="7">Uncharacterized protein</fullName>
    </submittedName>
</protein>
<dbReference type="EMBL" id="MJFZ01000033">
    <property type="protein sequence ID" value="RAW41257.1"/>
    <property type="molecule type" value="Genomic_DNA"/>
</dbReference>
<proteinExistence type="predicted"/>
<reference evidence="7 8" key="1">
    <citation type="submission" date="2018-01" db="EMBL/GenBank/DDBJ databases">
        <title>Draft genome of the strawberry crown rot pathogen Phytophthora cactorum.</title>
        <authorList>
            <person name="Armitage A.D."/>
            <person name="Lysoe E."/>
            <person name="Nellist C.F."/>
            <person name="Harrison R.J."/>
            <person name="Brurberg M.B."/>
        </authorList>
    </citation>
    <scope>NUCLEOTIDE SEQUENCE [LARGE SCALE GENOMIC DNA]</scope>
    <source>
        <strain evidence="7 8">10300</strain>
    </source>
</reference>
<dbReference type="AlphaFoldDB" id="A0A329SWK5"/>
<dbReference type="Proteomes" id="UP000774804">
    <property type="component" value="Unassembled WGS sequence"/>
</dbReference>
<dbReference type="EMBL" id="RCMV01000480">
    <property type="protein sequence ID" value="KAG3216506.1"/>
    <property type="molecule type" value="Genomic_DNA"/>
</dbReference>
<dbReference type="EMBL" id="RCMK01000564">
    <property type="protein sequence ID" value="KAG2921577.1"/>
    <property type="molecule type" value="Genomic_DNA"/>
</dbReference>
<gene>
    <name evidence="7" type="ORF">PC110_g2509</name>
    <name evidence="2" type="ORF">PC113_g12437</name>
    <name evidence="3" type="ORF">PC115_g14079</name>
    <name evidence="4" type="ORF">PC117_g16177</name>
    <name evidence="5" type="ORF">PC118_g14455</name>
    <name evidence="6" type="ORF">PC129_g12639</name>
</gene>
<reference evidence="2" key="2">
    <citation type="submission" date="2018-10" db="EMBL/GenBank/DDBJ databases">
        <title>Effector identification in a new, highly contiguous assembly of the strawberry crown rot pathogen Phytophthora cactorum.</title>
        <authorList>
            <person name="Armitage A.D."/>
            <person name="Nellist C.F."/>
            <person name="Bates H."/>
            <person name="Vickerstaff R.J."/>
            <person name="Harrison R.J."/>
        </authorList>
    </citation>
    <scope>NUCLEOTIDE SEQUENCE</scope>
    <source>
        <strain evidence="2">15-7</strain>
        <strain evidence="3">4032</strain>
        <strain evidence="4">4040</strain>
        <strain evidence="5">P415</strain>
        <strain evidence="6">P421</strain>
    </source>
</reference>
<sequence length="409" mass="47542">MDAVTRRMETGVVIDDVEQWAVATTKQWSTEVRQEISREKHRARTTRYRARRQANHEAMAREHQRLEETLQRTLAAIEQRLDHGAKEQDLVTKIQHLALERELLNSQKADLRAAILPYYKFHQLIKKQGFQVSDQERHECKEKDRSRIRDSRWIPALPTPDRPKEGWRVHFPNGEPSFFFHPFTREEFDVHLKSCDAILALNPPSIEVTGSLLGWTVHHAPVTGTADDNSLVAHARFTRRVRCSLTDADKMLDTLDIDDWPLITTPLVWGYDQSKRTHCQVLQEFDTDAYVLVRNIPGPVHTRYVNLARRLLRKQENGRPMTTYATVIAASEANVRSQGAEESGSDVQWIREGGTYIKFAEVDKTMIDVTYEHWSSCHDEVHAQHLFIRWAQYAVRLQQWVLPTRLLTS</sequence>
<evidence type="ECO:0000256" key="1">
    <source>
        <dbReference type="SAM" id="MobiDB-lite"/>
    </source>
</evidence>
<evidence type="ECO:0000313" key="2">
    <source>
        <dbReference type="EMBL" id="KAG2855454.1"/>
    </source>
</evidence>
<dbReference type="Proteomes" id="UP000736787">
    <property type="component" value="Unassembled WGS sequence"/>
</dbReference>
<comment type="caution">
    <text evidence="7">The sequence shown here is derived from an EMBL/GenBank/DDBJ whole genome shotgun (WGS) entry which is preliminary data.</text>
</comment>
<keyword evidence="8" id="KW-1185">Reference proteome</keyword>
<dbReference type="Proteomes" id="UP000251314">
    <property type="component" value="Unassembled WGS sequence"/>
</dbReference>